<organism evidence="9 10">
    <name type="scientific">Actibacterium lipolyticum</name>
    <dbReference type="NCBI Taxonomy" id="1524263"/>
    <lineage>
        <taxon>Bacteria</taxon>
        <taxon>Pseudomonadati</taxon>
        <taxon>Pseudomonadota</taxon>
        <taxon>Alphaproteobacteria</taxon>
        <taxon>Rhodobacterales</taxon>
        <taxon>Roseobacteraceae</taxon>
        <taxon>Actibacterium</taxon>
    </lineage>
</organism>
<dbReference type="GO" id="GO:0033214">
    <property type="term" value="P:siderophore-iron import into cell"/>
    <property type="evidence" value="ECO:0007669"/>
    <property type="project" value="TreeGrafter"/>
</dbReference>
<feature type="transmembrane region" description="Helical" evidence="8">
    <location>
        <begin position="54"/>
        <end position="75"/>
    </location>
</feature>
<evidence type="ECO:0000256" key="8">
    <source>
        <dbReference type="SAM" id="Phobius"/>
    </source>
</evidence>
<dbReference type="PANTHER" id="PTHR30472:SF24">
    <property type="entry name" value="FERRIC ENTEROBACTIN TRANSPORT SYSTEM PERMEASE PROTEIN FEPG"/>
    <property type="match status" value="1"/>
</dbReference>
<dbReference type="AlphaFoldDB" id="A0A238L8R6"/>
<evidence type="ECO:0000313" key="9">
    <source>
        <dbReference type="EMBL" id="SMX51220.1"/>
    </source>
</evidence>
<dbReference type="PANTHER" id="PTHR30472">
    <property type="entry name" value="FERRIC ENTEROBACTIN TRANSPORT SYSTEM PERMEASE PROTEIN"/>
    <property type="match status" value="1"/>
</dbReference>
<proteinExistence type="inferred from homology"/>
<dbReference type="GO" id="GO:0005886">
    <property type="term" value="C:plasma membrane"/>
    <property type="evidence" value="ECO:0007669"/>
    <property type="project" value="UniProtKB-SubCell"/>
</dbReference>
<sequence>MKGGVIIAVLLVLAVLFGLLMGQVQISPAMMWQGLVTGEGPGALMLGVIRGPRVFTAVGAGAVLGLSGAIFQTLFRNPLAAPDIMGFTAGAGLAVVMAIAFGVSAPMPIVAAVGGLLAGGLVAALAYQRQHVTPPLTLILIGLGVGFAASALSTFLMTRLTYSEAAEAQRWLTGSLAARDWTHVSQVWGIGLVLTLFALGQSRFLSAMELGADLAAGLGVRVERARWGLSVTAVLLAATGVAVAGPVPFVALMAGPFGIRLTGATTLAGRLMSAAAAGALIIVAADLCARAAISGVQLPVGVMTGILGAPYLLWRLSREMERGEL</sequence>
<evidence type="ECO:0000256" key="5">
    <source>
        <dbReference type="ARBA" id="ARBA00022692"/>
    </source>
</evidence>
<keyword evidence="7 8" id="KW-0472">Membrane</keyword>
<dbReference type="Proteomes" id="UP000202922">
    <property type="component" value="Unassembled WGS sequence"/>
</dbReference>
<name>A0A238L8R6_9RHOB</name>
<protein>
    <submittedName>
        <fullName evidence="9">Putative siderophore transport system permease protein YfhA</fullName>
    </submittedName>
</protein>
<dbReference type="CDD" id="cd06550">
    <property type="entry name" value="TM_ABC_iron-siderophores_like"/>
    <property type="match status" value="1"/>
</dbReference>
<dbReference type="OrthoDB" id="9811975at2"/>
<feature type="transmembrane region" description="Helical" evidence="8">
    <location>
        <begin position="84"/>
        <end position="103"/>
    </location>
</feature>
<keyword evidence="6 8" id="KW-1133">Transmembrane helix</keyword>
<keyword evidence="3" id="KW-0813">Transport</keyword>
<evidence type="ECO:0000256" key="2">
    <source>
        <dbReference type="ARBA" id="ARBA00007935"/>
    </source>
</evidence>
<evidence type="ECO:0000313" key="10">
    <source>
        <dbReference type="Proteomes" id="UP000202922"/>
    </source>
</evidence>
<dbReference type="GO" id="GO:0022857">
    <property type="term" value="F:transmembrane transporter activity"/>
    <property type="evidence" value="ECO:0007669"/>
    <property type="project" value="InterPro"/>
</dbReference>
<comment type="subcellular location">
    <subcellularLocation>
        <location evidence="1">Cell membrane</location>
        <topology evidence="1">Multi-pass membrane protein</topology>
    </subcellularLocation>
</comment>
<keyword evidence="10" id="KW-1185">Reference proteome</keyword>
<evidence type="ECO:0000256" key="7">
    <source>
        <dbReference type="ARBA" id="ARBA00023136"/>
    </source>
</evidence>
<dbReference type="InterPro" id="IPR037294">
    <property type="entry name" value="ABC_BtuC-like"/>
</dbReference>
<dbReference type="Pfam" id="PF01032">
    <property type="entry name" value="FecCD"/>
    <property type="match status" value="1"/>
</dbReference>
<feature type="transmembrane region" description="Helical" evidence="8">
    <location>
        <begin position="139"/>
        <end position="161"/>
    </location>
</feature>
<feature type="transmembrane region" description="Helical" evidence="8">
    <location>
        <begin position="296"/>
        <end position="314"/>
    </location>
</feature>
<evidence type="ECO:0000256" key="1">
    <source>
        <dbReference type="ARBA" id="ARBA00004651"/>
    </source>
</evidence>
<reference evidence="10" key="1">
    <citation type="submission" date="2017-05" db="EMBL/GenBank/DDBJ databases">
        <authorList>
            <person name="Rodrigo-Torres L."/>
            <person name="Arahal R. D."/>
            <person name="Lucena T."/>
        </authorList>
    </citation>
    <scope>NUCLEOTIDE SEQUENCE [LARGE SCALE GENOMIC DNA]</scope>
    <source>
        <strain evidence="10">CECT 8621</strain>
    </source>
</reference>
<feature type="transmembrane region" description="Helical" evidence="8">
    <location>
        <begin position="227"/>
        <end position="251"/>
    </location>
</feature>
<accession>A0A238L8R6</accession>
<keyword evidence="4" id="KW-1003">Cell membrane</keyword>
<feature type="transmembrane region" description="Helical" evidence="8">
    <location>
        <begin position="181"/>
        <end position="199"/>
    </location>
</feature>
<evidence type="ECO:0000256" key="4">
    <source>
        <dbReference type="ARBA" id="ARBA00022475"/>
    </source>
</evidence>
<dbReference type="EMBL" id="FXYE01000005">
    <property type="protein sequence ID" value="SMX51220.1"/>
    <property type="molecule type" value="Genomic_DNA"/>
</dbReference>
<gene>
    <name evidence="9" type="primary">yfhA</name>
    <name evidence="9" type="ORF">COL8621_03750</name>
</gene>
<evidence type="ECO:0000256" key="3">
    <source>
        <dbReference type="ARBA" id="ARBA00022448"/>
    </source>
</evidence>
<comment type="similarity">
    <text evidence="2">Belongs to the binding-protein-dependent transport system permease family. FecCD subfamily.</text>
</comment>
<feature type="transmembrane region" description="Helical" evidence="8">
    <location>
        <begin position="271"/>
        <end position="289"/>
    </location>
</feature>
<evidence type="ECO:0000256" key="6">
    <source>
        <dbReference type="ARBA" id="ARBA00022989"/>
    </source>
</evidence>
<dbReference type="Gene3D" id="1.10.3470.10">
    <property type="entry name" value="ABC transporter involved in vitamin B12 uptake, BtuC"/>
    <property type="match status" value="1"/>
</dbReference>
<dbReference type="SUPFAM" id="SSF81345">
    <property type="entry name" value="ABC transporter involved in vitamin B12 uptake, BtuC"/>
    <property type="match status" value="1"/>
</dbReference>
<keyword evidence="5 8" id="KW-0812">Transmembrane</keyword>
<feature type="transmembrane region" description="Helical" evidence="8">
    <location>
        <begin position="109"/>
        <end position="127"/>
    </location>
</feature>
<dbReference type="InterPro" id="IPR000522">
    <property type="entry name" value="ABC_transptr_permease_BtuC"/>
</dbReference>
<dbReference type="RefSeq" id="WP_093968916.1">
    <property type="nucleotide sequence ID" value="NZ_FXYE01000005.1"/>
</dbReference>